<dbReference type="Proteomes" id="UP001160390">
    <property type="component" value="Unassembled WGS sequence"/>
</dbReference>
<name>A0AA35MEF0_9HYPO</name>
<dbReference type="AlphaFoldDB" id="A0AA35MEF0"/>
<comment type="caution">
    <text evidence="2">The sequence shown here is derived from an EMBL/GenBank/DDBJ whole genome shotgun (WGS) entry which is preliminary data.</text>
</comment>
<sequence>MNVQHGGLQLNGGIIYVGEGGHQQVTPQLEVPQEGGLLQGSFQQGGILVGGPHLLLDRTRRWCELCKVFFNLGDPIVSYLVRSDGSVSSRSESENKKIRHDTFNGNPQTLGSSFQDTLPWPWAHSYHSECVKDGFEAEVLSSVLDKVAYLYVPTVTESKRRLIWLHKVLSNELTRSHDALSEDLWHRTAGECLTSLITAYAMSTREYHDTEITSFRVDGDIWARLVKFEGKEYIACLMNSPPPDPEDKASLVVKLRKPEGPVKALYVAFDYLGIRKLVIGVDDEPPSISPEEGLWWFTMVVNGDTFTCQSDGMKLRKMKPAAFSEFPTWYRCWATPQPQDKVPYLFRIRTDDTSTLTRIKFVECNSPSIIGYSVRWTSQLSSIHAHVRGEEDFAFYDELKRKSERAVWLYMPIDEGELIETVCLRSDQEYPHPSTALIMKTDGDRVWEAGPRLDPGIDRPITWTFISQSTERQRLFFNQSYFGISTLGFQHPPPDLGPAPEVSPPEVPQHKSAPERLLGSEQCFYTSAPLGGVASISICKKKKARKEKTEERDKKSTPNITGLLFTYQDGRQRSVGHVRLDWLQGPTEIGASRGIAFKLSEDREKVVDLTIGDHAAEEGGEFIPWGGRLAWWFSVYRCELIHERDDPSLQTPVAQGPASG</sequence>
<evidence type="ECO:0000256" key="1">
    <source>
        <dbReference type="SAM" id="MobiDB-lite"/>
    </source>
</evidence>
<proteinExistence type="predicted"/>
<gene>
    <name evidence="2" type="ORF">CCHLO57077_00013240</name>
</gene>
<evidence type="ECO:0000313" key="2">
    <source>
        <dbReference type="EMBL" id="CAI6095180.1"/>
    </source>
</evidence>
<protein>
    <submittedName>
        <fullName evidence="2">Uncharacterized protein</fullName>
    </submittedName>
</protein>
<reference evidence="2" key="1">
    <citation type="submission" date="2023-01" db="EMBL/GenBank/DDBJ databases">
        <authorList>
            <person name="Piombo E."/>
        </authorList>
    </citation>
    <scope>NUCLEOTIDE SEQUENCE</scope>
</reference>
<accession>A0AA35MEF0</accession>
<organism evidence="2 3">
    <name type="scientific">Clonostachys chloroleuca</name>
    <dbReference type="NCBI Taxonomy" id="1926264"/>
    <lineage>
        <taxon>Eukaryota</taxon>
        <taxon>Fungi</taxon>
        <taxon>Dikarya</taxon>
        <taxon>Ascomycota</taxon>
        <taxon>Pezizomycotina</taxon>
        <taxon>Sordariomycetes</taxon>
        <taxon>Hypocreomycetidae</taxon>
        <taxon>Hypocreales</taxon>
        <taxon>Bionectriaceae</taxon>
        <taxon>Clonostachys</taxon>
    </lineage>
</organism>
<evidence type="ECO:0000313" key="3">
    <source>
        <dbReference type="Proteomes" id="UP001160390"/>
    </source>
</evidence>
<dbReference type="EMBL" id="CABFNP030001262">
    <property type="protein sequence ID" value="CAI6095180.1"/>
    <property type="molecule type" value="Genomic_DNA"/>
</dbReference>
<feature type="compositionally biased region" description="Pro residues" evidence="1">
    <location>
        <begin position="492"/>
        <end position="507"/>
    </location>
</feature>
<keyword evidence="3" id="KW-1185">Reference proteome</keyword>
<feature type="region of interest" description="Disordered" evidence="1">
    <location>
        <begin position="492"/>
        <end position="512"/>
    </location>
</feature>